<gene>
    <name evidence="1" type="ORF">BJF95_08530</name>
</gene>
<dbReference type="STRING" id="1867956.BJF95_08530"/>
<protein>
    <submittedName>
        <fullName evidence="1">Uncharacterized protein</fullName>
    </submittedName>
</protein>
<evidence type="ECO:0000313" key="2">
    <source>
        <dbReference type="Proteomes" id="UP000186894"/>
    </source>
</evidence>
<keyword evidence="2" id="KW-1185">Reference proteome</keyword>
<dbReference type="AlphaFoldDB" id="A0A1Q8ZR67"/>
<reference evidence="1 2" key="1">
    <citation type="submission" date="2016-09" db="EMBL/GenBank/DDBJ databases">
        <title>Rhizobium oryziradicis sp. nov., isolated from the root of rice.</title>
        <authorList>
            <person name="Zhao J."/>
            <person name="Zhang X."/>
        </authorList>
    </citation>
    <scope>NUCLEOTIDE SEQUENCE [LARGE SCALE GENOMIC DNA]</scope>
    <source>
        <strain evidence="1 2">N19</strain>
    </source>
</reference>
<dbReference type="EMBL" id="MKIM01000027">
    <property type="protein sequence ID" value="OLP44547.1"/>
    <property type="molecule type" value="Genomic_DNA"/>
</dbReference>
<proteinExistence type="predicted"/>
<sequence>MTEGMRMEQSLSTRVAARIELMEGWVKNGIPTNVKDIPSSLNGWRTWHRPDLGILRIGSKTSFTKTDPGIGIQVVRIDALMSTLNQRLGVGRRGGKPTKQTKRSYKPEKIRRLEAERERDALKTELVVVSGQWHEARSDLERRTKELESVRVINADLRRTIREREHRIEHLLGELRSAGLREM</sequence>
<name>A0A1Q8ZR67_9HYPH</name>
<organism evidence="1 2">
    <name type="scientific">Rhizobium oryziradicis</name>
    <dbReference type="NCBI Taxonomy" id="1867956"/>
    <lineage>
        <taxon>Bacteria</taxon>
        <taxon>Pseudomonadati</taxon>
        <taxon>Pseudomonadota</taxon>
        <taxon>Alphaproteobacteria</taxon>
        <taxon>Hyphomicrobiales</taxon>
        <taxon>Rhizobiaceae</taxon>
        <taxon>Rhizobium/Agrobacterium group</taxon>
        <taxon>Rhizobium</taxon>
    </lineage>
</organism>
<accession>A0A1Q8ZR67</accession>
<comment type="caution">
    <text evidence="1">The sequence shown here is derived from an EMBL/GenBank/DDBJ whole genome shotgun (WGS) entry which is preliminary data.</text>
</comment>
<dbReference type="Proteomes" id="UP000186894">
    <property type="component" value="Unassembled WGS sequence"/>
</dbReference>
<evidence type="ECO:0000313" key="1">
    <source>
        <dbReference type="EMBL" id="OLP44547.1"/>
    </source>
</evidence>